<evidence type="ECO:0000256" key="1">
    <source>
        <dbReference type="ARBA" id="ARBA00004162"/>
    </source>
</evidence>
<protein>
    <submittedName>
        <fullName evidence="9">Colicin uptake protein TolR</fullName>
    </submittedName>
</protein>
<dbReference type="InterPro" id="IPR003400">
    <property type="entry name" value="ExbD"/>
</dbReference>
<keyword evidence="10" id="KW-1185">Reference proteome</keyword>
<dbReference type="OrthoDB" id="9793581at2"/>
<dbReference type="Pfam" id="PF02472">
    <property type="entry name" value="ExbD"/>
    <property type="match status" value="1"/>
</dbReference>
<evidence type="ECO:0000256" key="7">
    <source>
        <dbReference type="RuleBase" id="RU003879"/>
    </source>
</evidence>
<evidence type="ECO:0000256" key="3">
    <source>
        <dbReference type="ARBA" id="ARBA00022475"/>
    </source>
</evidence>
<feature type="transmembrane region" description="Helical" evidence="8">
    <location>
        <begin position="20"/>
        <end position="40"/>
    </location>
</feature>
<evidence type="ECO:0000256" key="6">
    <source>
        <dbReference type="ARBA" id="ARBA00023136"/>
    </source>
</evidence>
<evidence type="ECO:0000256" key="4">
    <source>
        <dbReference type="ARBA" id="ARBA00022692"/>
    </source>
</evidence>
<evidence type="ECO:0000256" key="8">
    <source>
        <dbReference type="SAM" id="Phobius"/>
    </source>
</evidence>
<evidence type="ECO:0000256" key="2">
    <source>
        <dbReference type="ARBA" id="ARBA00005811"/>
    </source>
</evidence>
<gene>
    <name evidence="9" type="ORF">Mal48_43510</name>
</gene>
<evidence type="ECO:0000313" key="10">
    <source>
        <dbReference type="Proteomes" id="UP000315724"/>
    </source>
</evidence>
<evidence type="ECO:0000313" key="9">
    <source>
        <dbReference type="EMBL" id="QDT35076.1"/>
    </source>
</evidence>
<keyword evidence="6 8" id="KW-0472">Membrane</keyword>
<dbReference type="PANTHER" id="PTHR30558">
    <property type="entry name" value="EXBD MEMBRANE COMPONENT OF PMF-DRIVEN MACROMOLECULE IMPORT SYSTEM"/>
    <property type="match status" value="1"/>
</dbReference>
<dbReference type="EMBL" id="CP036267">
    <property type="protein sequence ID" value="QDT35076.1"/>
    <property type="molecule type" value="Genomic_DNA"/>
</dbReference>
<dbReference type="GO" id="GO:0015031">
    <property type="term" value="P:protein transport"/>
    <property type="evidence" value="ECO:0007669"/>
    <property type="project" value="UniProtKB-KW"/>
</dbReference>
<dbReference type="AlphaFoldDB" id="A0A517QTW8"/>
<keyword evidence="7" id="KW-0653">Protein transport</keyword>
<dbReference type="GO" id="GO:0022857">
    <property type="term" value="F:transmembrane transporter activity"/>
    <property type="evidence" value="ECO:0007669"/>
    <property type="project" value="InterPro"/>
</dbReference>
<comment type="similarity">
    <text evidence="2 7">Belongs to the ExbD/TolR family.</text>
</comment>
<comment type="subcellular location">
    <subcellularLocation>
        <location evidence="1">Cell membrane</location>
        <topology evidence="1">Single-pass membrane protein</topology>
    </subcellularLocation>
    <subcellularLocation>
        <location evidence="7">Cell membrane</location>
        <topology evidence="7">Single-pass type II membrane protein</topology>
    </subcellularLocation>
</comment>
<sequence>MASTFGKSKRIQTDDEDLDITPMIDVTFLLLIFFMVTSNMKQSATVNIPRAKHGESVPTSQAVILTIFKTDGDPEVYLSDGTKDNGPVGMEEVTAYVSAGVADGKKYIIIKADKDLPSGFVEEVARAANEVDDTELTFFIGIIDKK</sequence>
<keyword evidence="5 8" id="KW-1133">Transmembrane helix</keyword>
<keyword evidence="3" id="KW-1003">Cell membrane</keyword>
<reference evidence="9 10" key="1">
    <citation type="submission" date="2019-02" db="EMBL/GenBank/DDBJ databases">
        <title>Deep-cultivation of Planctomycetes and their phenomic and genomic characterization uncovers novel biology.</title>
        <authorList>
            <person name="Wiegand S."/>
            <person name="Jogler M."/>
            <person name="Boedeker C."/>
            <person name="Pinto D."/>
            <person name="Vollmers J."/>
            <person name="Rivas-Marin E."/>
            <person name="Kohn T."/>
            <person name="Peeters S.H."/>
            <person name="Heuer A."/>
            <person name="Rast P."/>
            <person name="Oberbeckmann S."/>
            <person name="Bunk B."/>
            <person name="Jeske O."/>
            <person name="Meyerdierks A."/>
            <person name="Storesund J.E."/>
            <person name="Kallscheuer N."/>
            <person name="Luecker S."/>
            <person name="Lage O.M."/>
            <person name="Pohl T."/>
            <person name="Merkel B.J."/>
            <person name="Hornburger P."/>
            <person name="Mueller R.-W."/>
            <person name="Bruemmer F."/>
            <person name="Labrenz M."/>
            <person name="Spormann A.M."/>
            <person name="Op den Camp H."/>
            <person name="Overmann J."/>
            <person name="Amann R."/>
            <person name="Jetten M.S.M."/>
            <person name="Mascher T."/>
            <person name="Medema M.H."/>
            <person name="Devos D.P."/>
            <person name="Kaster A.-K."/>
            <person name="Ovreas L."/>
            <person name="Rohde M."/>
            <person name="Galperin M.Y."/>
            <person name="Jogler C."/>
        </authorList>
    </citation>
    <scope>NUCLEOTIDE SEQUENCE [LARGE SCALE GENOMIC DNA]</scope>
    <source>
        <strain evidence="9 10">Mal48</strain>
    </source>
</reference>
<keyword evidence="7" id="KW-0813">Transport</keyword>
<dbReference type="PANTHER" id="PTHR30558:SF3">
    <property type="entry name" value="BIOPOLYMER TRANSPORT PROTEIN EXBD-RELATED"/>
    <property type="match status" value="1"/>
</dbReference>
<dbReference type="KEGG" id="tpol:Mal48_43510"/>
<organism evidence="9 10">
    <name type="scientific">Thalassoglobus polymorphus</name>
    <dbReference type="NCBI Taxonomy" id="2527994"/>
    <lineage>
        <taxon>Bacteria</taxon>
        <taxon>Pseudomonadati</taxon>
        <taxon>Planctomycetota</taxon>
        <taxon>Planctomycetia</taxon>
        <taxon>Planctomycetales</taxon>
        <taxon>Planctomycetaceae</taxon>
        <taxon>Thalassoglobus</taxon>
    </lineage>
</organism>
<name>A0A517QTW8_9PLAN</name>
<proteinExistence type="inferred from homology"/>
<dbReference type="RefSeq" id="WP_145204049.1">
    <property type="nucleotide sequence ID" value="NZ_CP036267.1"/>
</dbReference>
<dbReference type="GO" id="GO:0005886">
    <property type="term" value="C:plasma membrane"/>
    <property type="evidence" value="ECO:0007669"/>
    <property type="project" value="UniProtKB-SubCell"/>
</dbReference>
<evidence type="ECO:0000256" key="5">
    <source>
        <dbReference type="ARBA" id="ARBA00022989"/>
    </source>
</evidence>
<keyword evidence="4 7" id="KW-0812">Transmembrane</keyword>
<accession>A0A517QTW8</accession>
<dbReference type="Proteomes" id="UP000315724">
    <property type="component" value="Chromosome"/>
</dbReference>